<evidence type="ECO:0000313" key="1">
    <source>
        <dbReference type="EMBL" id="GFG76333.1"/>
    </source>
</evidence>
<dbReference type="Pfam" id="PF06108">
    <property type="entry name" value="DUF952"/>
    <property type="match status" value="1"/>
</dbReference>
<evidence type="ECO:0008006" key="3">
    <source>
        <dbReference type="Google" id="ProtNLM"/>
    </source>
</evidence>
<dbReference type="PANTHER" id="PTHR34129:SF1">
    <property type="entry name" value="DUF952 DOMAIN-CONTAINING PROTEIN"/>
    <property type="match status" value="1"/>
</dbReference>
<dbReference type="InterPro" id="IPR009297">
    <property type="entry name" value="DUF952"/>
</dbReference>
<reference evidence="1 2" key="1">
    <citation type="journal article" date="2019" name="Emerg. Microbes Infect.">
        <title>Comprehensive subspecies identification of 175 nontuberculous mycobacteria species based on 7547 genomic profiles.</title>
        <authorList>
            <person name="Matsumoto Y."/>
            <person name="Kinjo T."/>
            <person name="Motooka D."/>
            <person name="Nabeya D."/>
            <person name="Jung N."/>
            <person name="Uechi K."/>
            <person name="Horii T."/>
            <person name="Iida T."/>
            <person name="Fujita J."/>
            <person name="Nakamura S."/>
        </authorList>
    </citation>
    <scope>NUCLEOTIDE SEQUENCE [LARGE SCALE GENOMIC DNA]</scope>
    <source>
        <strain evidence="1 2">JCM 17322</strain>
    </source>
</reference>
<comment type="caution">
    <text evidence="1">The sequence shown here is derived from an EMBL/GenBank/DDBJ whole genome shotgun (WGS) entry which is preliminary data.</text>
</comment>
<sequence>MFPEGYPLCHFSPVAGSLGEVSHSARLLVHLCGVRDWWDARNAGELRPESLDSAGFIHLSTPEQVHLPANRLYRGRADLVLLTIDPGALESPVRWEPGVPTDPASMLFPHLYGPLPVRAVVGVTAYRPGPDGAFPPLCWSAADPT</sequence>
<dbReference type="PANTHER" id="PTHR34129">
    <property type="entry name" value="BLR1139 PROTEIN"/>
    <property type="match status" value="1"/>
</dbReference>
<gene>
    <name evidence="1" type="ORF">MBOT_36980</name>
</gene>
<keyword evidence="2" id="KW-1185">Reference proteome</keyword>
<proteinExistence type="predicted"/>
<dbReference type="EMBL" id="BLKW01000004">
    <property type="protein sequence ID" value="GFG76333.1"/>
    <property type="molecule type" value="Genomic_DNA"/>
</dbReference>
<accession>A0A7I9Y373</accession>
<name>A0A7I9Y373_9MYCO</name>
<dbReference type="Proteomes" id="UP000465361">
    <property type="component" value="Unassembled WGS sequence"/>
</dbReference>
<protein>
    <recommendedName>
        <fullName evidence="3">Glutathione S-transferase</fullName>
    </recommendedName>
</protein>
<organism evidence="1 2">
    <name type="scientific">Mycobacterium botniense</name>
    <dbReference type="NCBI Taxonomy" id="84962"/>
    <lineage>
        <taxon>Bacteria</taxon>
        <taxon>Bacillati</taxon>
        <taxon>Actinomycetota</taxon>
        <taxon>Actinomycetes</taxon>
        <taxon>Mycobacteriales</taxon>
        <taxon>Mycobacteriaceae</taxon>
        <taxon>Mycobacterium</taxon>
    </lineage>
</organism>
<dbReference type="SUPFAM" id="SSF56399">
    <property type="entry name" value="ADP-ribosylation"/>
    <property type="match status" value="1"/>
</dbReference>
<dbReference type="Gene3D" id="3.20.170.20">
    <property type="entry name" value="Protein of unknown function DUF952"/>
    <property type="match status" value="1"/>
</dbReference>
<dbReference type="AlphaFoldDB" id="A0A7I9Y373"/>
<evidence type="ECO:0000313" key="2">
    <source>
        <dbReference type="Proteomes" id="UP000465361"/>
    </source>
</evidence>